<feature type="domain" description="Thioredoxin" evidence="7">
    <location>
        <begin position="47"/>
        <end position="189"/>
    </location>
</feature>
<comment type="subcellular location">
    <subcellularLocation>
        <location evidence="1">Cell envelope</location>
    </subcellularLocation>
</comment>
<dbReference type="AlphaFoldDB" id="A0A916W264"/>
<dbReference type="EMBL" id="BMEY01000001">
    <property type="protein sequence ID" value="GGA61024.1"/>
    <property type="molecule type" value="Genomic_DNA"/>
</dbReference>
<evidence type="ECO:0000259" key="7">
    <source>
        <dbReference type="PROSITE" id="PS51352"/>
    </source>
</evidence>
<dbReference type="InterPro" id="IPR017937">
    <property type="entry name" value="Thioredoxin_CS"/>
</dbReference>
<proteinExistence type="predicted"/>
<evidence type="ECO:0000256" key="6">
    <source>
        <dbReference type="SAM" id="Phobius"/>
    </source>
</evidence>
<organism evidence="8 9">
    <name type="scientific">Ornithinibacillus halotolerans</name>
    <dbReference type="NCBI Taxonomy" id="1274357"/>
    <lineage>
        <taxon>Bacteria</taxon>
        <taxon>Bacillati</taxon>
        <taxon>Bacillota</taxon>
        <taxon>Bacilli</taxon>
        <taxon>Bacillales</taxon>
        <taxon>Bacillaceae</taxon>
        <taxon>Ornithinibacillus</taxon>
    </lineage>
</organism>
<dbReference type="Pfam" id="PF00578">
    <property type="entry name" value="AhpC-TSA"/>
    <property type="match status" value="1"/>
</dbReference>
<evidence type="ECO:0000256" key="3">
    <source>
        <dbReference type="ARBA" id="ARBA00022968"/>
    </source>
</evidence>
<feature type="transmembrane region" description="Helical" evidence="6">
    <location>
        <begin position="18"/>
        <end position="37"/>
    </location>
</feature>
<keyword evidence="6" id="KW-0472">Membrane</keyword>
<evidence type="ECO:0000313" key="8">
    <source>
        <dbReference type="EMBL" id="GGA61024.1"/>
    </source>
</evidence>
<evidence type="ECO:0000256" key="2">
    <source>
        <dbReference type="ARBA" id="ARBA00022748"/>
    </source>
</evidence>
<evidence type="ECO:0000313" key="9">
    <source>
        <dbReference type="Proteomes" id="UP000613512"/>
    </source>
</evidence>
<dbReference type="GO" id="GO:0030313">
    <property type="term" value="C:cell envelope"/>
    <property type="evidence" value="ECO:0007669"/>
    <property type="project" value="UniProtKB-SubCell"/>
</dbReference>
<dbReference type="RefSeq" id="WP_188382743.1">
    <property type="nucleotide sequence ID" value="NZ_BMEY01000001.1"/>
</dbReference>
<protein>
    <submittedName>
        <fullName evidence="8">Thiol-disulfide oxidoreductase ResA</fullName>
    </submittedName>
</protein>
<keyword evidence="6" id="KW-0812">Transmembrane</keyword>
<keyword evidence="6" id="KW-1133">Transmembrane helix</keyword>
<dbReference type="PANTHER" id="PTHR42852">
    <property type="entry name" value="THIOL:DISULFIDE INTERCHANGE PROTEIN DSBE"/>
    <property type="match status" value="1"/>
</dbReference>
<dbReference type="Gene3D" id="3.40.30.10">
    <property type="entry name" value="Glutaredoxin"/>
    <property type="match status" value="1"/>
</dbReference>
<dbReference type="SUPFAM" id="SSF52833">
    <property type="entry name" value="Thioredoxin-like"/>
    <property type="match status" value="1"/>
</dbReference>
<comment type="caution">
    <text evidence="8">The sequence shown here is derived from an EMBL/GenBank/DDBJ whole genome shotgun (WGS) entry which is preliminary data.</text>
</comment>
<dbReference type="GO" id="GO:0017004">
    <property type="term" value="P:cytochrome complex assembly"/>
    <property type="evidence" value="ECO:0007669"/>
    <property type="project" value="UniProtKB-KW"/>
</dbReference>
<keyword evidence="2" id="KW-0201">Cytochrome c-type biogenesis</keyword>
<keyword evidence="9" id="KW-1185">Reference proteome</keyword>
<name>A0A916W264_9BACI</name>
<keyword evidence="5" id="KW-0676">Redox-active center</keyword>
<dbReference type="Proteomes" id="UP000613512">
    <property type="component" value="Unassembled WGS sequence"/>
</dbReference>
<dbReference type="InterPro" id="IPR013766">
    <property type="entry name" value="Thioredoxin_domain"/>
</dbReference>
<dbReference type="NCBIfam" id="NF002854">
    <property type="entry name" value="PRK03147.1"/>
    <property type="match status" value="1"/>
</dbReference>
<dbReference type="InterPro" id="IPR050553">
    <property type="entry name" value="Thioredoxin_ResA/DsbE_sf"/>
</dbReference>
<reference evidence="8" key="1">
    <citation type="journal article" date="2014" name="Int. J. Syst. Evol. Microbiol.">
        <title>Complete genome sequence of Corynebacterium casei LMG S-19264T (=DSM 44701T), isolated from a smear-ripened cheese.</title>
        <authorList>
            <consortium name="US DOE Joint Genome Institute (JGI-PGF)"/>
            <person name="Walter F."/>
            <person name="Albersmeier A."/>
            <person name="Kalinowski J."/>
            <person name="Ruckert C."/>
        </authorList>
    </citation>
    <scope>NUCLEOTIDE SEQUENCE</scope>
    <source>
        <strain evidence="8">CGMCC 1.12408</strain>
    </source>
</reference>
<dbReference type="PROSITE" id="PS51352">
    <property type="entry name" value="THIOREDOXIN_2"/>
    <property type="match status" value="1"/>
</dbReference>
<gene>
    <name evidence="8" type="primary">resA</name>
    <name evidence="8" type="ORF">GCM10008025_01250</name>
</gene>
<dbReference type="PROSITE" id="PS00194">
    <property type="entry name" value="THIOREDOXIN_1"/>
    <property type="match status" value="1"/>
</dbReference>
<dbReference type="InterPro" id="IPR036249">
    <property type="entry name" value="Thioredoxin-like_sf"/>
</dbReference>
<keyword evidence="4" id="KW-1015">Disulfide bond</keyword>
<reference evidence="8" key="2">
    <citation type="submission" date="2020-09" db="EMBL/GenBank/DDBJ databases">
        <authorList>
            <person name="Sun Q."/>
            <person name="Zhou Y."/>
        </authorList>
    </citation>
    <scope>NUCLEOTIDE SEQUENCE</scope>
    <source>
        <strain evidence="8">CGMCC 1.12408</strain>
    </source>
</reference>
<dbReference type="GO" id="GO:0016491">
    <property type="term" value="F:oxidoreductase activity"/>
    <property type="evidence" value="ECO:0007669"/>
    <property type="project" value="InterPro"/>
</dbReference>
<accession>A0A916W264</accession>
<evidence type="ECO:0000256" key="1">
    <source>
        <dbReference type="ARBA" id="ARBA00004196"/>
    </source>
</evidence>
<evidence type="ECO:0000256" key="5">
    <source>
        <dbReference type="ARBA" id="ARBA00023284"/>
    </source>
</evidence>
<keyword evidence="3" id="KW-0735">Signal-anchor</keyword>
<evidence type="ECO:0000256" key="4">
    <source>
        <dbReference type="ARBA" id="ARBA00023157"/>
    </source>
</evidence>
<dbReference type="CDD" id="cd02966">
    <property type="entry name" value="TlpA_like_family"/>
    <property type="match status" value="1"/>
</dbReference>
<dbReference type="InterPro" id="IPR000866">
    <property type="entry name" value="AhpC/TSA"/>
</dbReference>
<sequence length="192" mass="21972">MSIEQAKVNKKNKRRNRLIFRSVILAVLLLAVVYALVTNITGDSTIYKVGDKAPDFQLSQVNKQNDLETFRLSDYEGKGVMLNFWGTWCEPCEAEMPYMQELYPEYKVKGVEIIAVSLDATEFVIHKFIDKHQLTFPIPHDTKDQVRDLYKIGPIPSTFFISPEGVIVEKVEGALTLERLEGYLKQIQPTES</sequence>
<dbReference type="GO" id="GO:0016209">
    <property type="term" value="F:antioxidant activity"/>
    <property type="evidence" value="ECO:0007669"/>
    <property type="project" value="InterPro"/>
</dbReference>
<dbReference type="PANTHER" id="PTHR42852:SF6">
    <property type="entry name" value="THIOL:DISULFIDE INTERCHANGE PROTEIN DSBE"/>
    <property type="match status" value="1"/>
</dbReference>